<dbReference type="OrthoDB" id="6222486at2759"/>
<dbReference type="PANTHER" id="PTHR47204:SF1">
    <property type="entry name" value="RIBONUCLEASE H2 SUBUNIT C"/>
    <property type="match status" value="1"/>
</dbReference>
<dbReference type="GO" id="GO:0032299">
    <property type="term" value="C:ribonuclease H2 complex"/>
    <property type="evidence" value="ECO:0007669"/>
    <property type="project" value="InterPro"/>
</dbReference>
<keyword evidence="2" id="KW-1185">Reference proteome</keyword>
<name>A0A367Y3M4_9ASCO</name>
<sequence length="123" mass="13360">MSTIETNHESTPTVTASLIPMSVQYSGPAKTDDYFTPSKMQEPQPNGPPLDVAYFRGCKLVGKTIDLKESNLQGYVVNKSEHLVRDEASGDVKTAATFTPLAKFNDLTVYGHDTPVALNDHGC</sequence>
<organism evidence="1 2">
    <name type="scientific">Candida viswanathii</name>
    <dbReference type="NCBI Taxonomy" id="5486"/>
    <lineage>
        <taxon>Eukaryota</taxon>
        <taxon>Fungi</taxon>
        <taxon>Dikarya</taxon>
        <taxon>Ascomycota</taxon>
        <taxon>Saccharomycotina</taxon>
        <taxon>Pichiomycetes</taxon>
        <taxon>Debaryomycetaceae</taxon>
        <taxon>Candida/Lodderomyces clade</taxon>
        <taxon>Candida</taxon>
    </lineage>
</organism>
<dbReference type="EMBL" id="QLNQ01000027">
    <property type="protein sequence ID" value="RCK59642.1"/>
    <property type="molecule type" value="Genomic_DNA"/>
</dbReference>
<dbReference type="AlphaFoldDB" id="A0A367Y3M4"/>
<gene>
    <name evidence="1" type="ORF">Cantr_07344</name>
</gene>
<evidence type="ECO:0000313" key="1">
    <source>
        <dbReference type="EMBL" id="RCK59642.1"/>
    </source>
</evidence>
<dbReference type="PANTHER" id="PTHR47204">
    <property type="entry name" value="OS02G0168900 PROTEIN"/>
    <property type="match status" value="1"/>
</dbReference>
<proteinExistence type="predicted"/>
<dbReference type="InterPro" id="IPR013924">
    <property type="entry name" value="RNase_H2_suC"/>
</dbReference>
<protein>
    <submittedName>
        <fullName evidence="1">Uncharacterized protein</fullName>
    </submittedName>
</protein>
<dbReference type="STRING" id="5486.A0A367Y3M4"/>
<reference evidence="1 2" key="1">
    <citation type="submission" date="2018-06" db="EMBL/GenBank/DDBJ databases">
        <title>Whole genome sequencing of Candida tropicalis (genome annotated by CSBL at Korea University).</title>
        <authorList>
            <person name="Ahn J."/>
        </authorList>
    </citation>
    <scope>NUCLEOTIDE SEQUENCE [LARGE SCALE GENOMIC DNA]</scope>
    <source>
        <strain evidence="1 2">ATCC 20962</strain>
    </source>
</reference>
<accession>A0A367Y3M4</accession>
<dbReference type="CDD" id="cd09271">
    <property type="entry name" value="RNase_H2-C"/>
    <property type="match status" value="1"/>
</dbReference>
<dbReference type="Pfam" id="PF08615">
    <property type="entry name" value="RNase_H2_suC"/>
    <property type="match status" value="1"/>
</dbReference>
<dbReference type="Gene3D" id="2.40.128.680">
    <property type="match status" value="1"/>
</dbReference>
<evidence type="ECO:0000313" key="2">
    <source>
        <dbReference type="Proteomes" id="UP000253472"/>
    </source>
</evidence>
<dbReference type="Proteomes" id="UP000253472">
    <property type="component" value="Unassembled WGS sequence"/>
</dbReference>
<dbReference type="GO" id="GO:0006401">
    <property type="term" value="P:RNA catabolic process"/>
    <property type="evidence" value="ECO:0007669"/>
    <property type="project" value="InterPro"/>
</dbReference>
<comment type="caution">
    <text evidence="1">The sequence shown here is derived from an EMBL/GenBank/DDBJ whole genome shotgun (WGS) entry which is preliminary data.</text>
</comment>